<reference evidence="2 3" key="1">
    <citation type="submission" date="2017-06" db="EMBL/GenBank/DDBJ databases">
        <title>the draft geome sequence of Illustriluteabacillus marina B3227.</title>
        <authorList>
            <person name="He R.-H."/>
            <person name="Du Z.-J."/>
        </authorList>
    </citation>
    <scope>NUCLEOTIDE SEQUENCE [LARGE SCALE GENOMIC DNA]</scope>
    <source>
        <strain evidence="2 3">B3227</strain>
    </source>
</reference>
<dbReference type="Proteomes" id="UP000243524">
    <property type="component" value="Unassembled WGS sequence"/>
</dbReference>
<dbReference type="EMBL" id="PJNH01000002">
    <property type="protein sequence ID" value="PKR77742.1"/>
    <property type="molecule type" value="Genomic_DNA"/>
</dbReference>
<accession>A0A2I0QTR6</accession>
<comment type="similarity">
    <text evidence="1">Belongs to the UPF0340 family.</text>
</comment>
<gene>
    <name evidence="2" type="ORF">CEY16_07365</name>
</gene>
<dbReference type="SUPFAM" id="SSF110710">
    <property type="entry name" value="TTHA0583/YokD-like"/>
    <property type="match status" value="1"/>
</dbReference>
<evidence type="ECO:0000313" key="3">
    <source>
        <dbReference type="Proteomes" id="UP000243524"/>
    </source>
</evidence>
<organism evidence="2 3">
    <name type="scientific">Halalkalibacillus sediminis</name>
    <dbReference type="NCBI Taxonomy" id="2018042"/>
    <lineage>
        <taxon>Bacteria</taxon>
        <taxon>Bacillati</taxon>
        <taxon>Bacillota</taxon>
        <taxon>Bacilli</taxon>
        <taxon>Bacillales</taxon>
        <taxon>Bacillaceae</taxon>
        <taxon>Halalkalibacillus</taxon>
    </lineage>
</organism>
<evidence type="ECO:0000313" key="2">
    <source>
        <dbReference type="EMBL" id="PKR77742.1"/>
    </source>
</evidence>
<sequence>MHMDLEQLRQDMQKILAEWKNHSSIQAGNVFLIGCSTSEIAGEHIGSAGSGEIAEMLFEELKAFQHETGVVLAFQCCEHLNRSVVVERSVALARGWTIVSAIPHAKAGGSMAAHAFRSLDHAVLVEFVEADYGMDIGDTLIGMHLKHVAVPLRLGIKSLGQAHVTYAYTRPKLIGGERALYEK</sequence>
<dbReference type="AlphaFoldDB" id="A0A2I0QTR6"/>
<protein>
    <recommendedName>
        <fullName evidence="1">UPF0340 protein CEY16_07365</fullName>
    </recommendedName>
</protein>
<keyword evidence="3" id="KW-1185">Reference proteome</keyword>
<dbReference type="NCBIfam" id="TIGR01440">
    <property type="entry name" value="TIGR01440 family protein"/>
    <property type="match status" value="1"/>
</dbReference>
<dbReference type="InterPro" id="IPR028345">
    <property type="entry name" value="Antibiotic_NAT-like"/>
</dbReference>
<dbReference type="PIRSF" id="PIRSF007510">
    <property type="entry name" value="UCP007510"/>
    <property type="match status" value="1"/>
</dbReference>
<evidence type="ECO:0000256" key="1">
    <source>
        <dbReference type="HAMAP-Rule" id="MF_00800"/>
    </source>
</evidence>
<dbReference type="OrthoDB" id="9803187at2"/>
<proteinExistence type="inferred from homology"/>
<comment type="caution">
    <text evidence="2">The sequence shown here is derived from an EMBL/GenBank/DDBJ whole genome shotgun (WGS) entry which is preliminary data.</text>
</comment>
<name>A0A2I0QTR6_9BACI</name>
<dbReference type="HAMAP" id="MF_00800">
    <property type="entry name" value="UPF0340"/>
    <property type="match status" value="1"/>
</dbReference>
<dbReference type="Gene3D" id="3.40.50.10360">
    <property type="entry name" value="Hypothetical protein TT1679"/>
    <property type="match status" value="1"/>
</dbReference>
<dbReference type="InterPro" id="IPR006340">
    <property type="entry name" value="DUF436"/>
</dbReference>
<dbReference type="Pfam" id="PF04260">
    <property type="entry name" value="DUF436"/>
    <property type="match status" value="1"/>
</dbReference>